<reference evidence="9" key="2">
    <citation type="submission" date="2023-06" db="EMBL/GenBank/DDBJ databases">
        <authorList>
            <person name="Ma L."/>
            <person name="Liu K.-W."/>
            <person name="Li Z."/>
            <person name="Hsiao Y.-Y."/>
            <person name="Qi Y."/>
            <person name="Fu T."/>
            <person name="Tang G."/>
            <person name="Zhang D."/>
            <person name="Sun W.-H."/>
            <person name="Liu D.-K."/>
            <person name="Li Y."/>
            <person name="Chen G.-Z."/>
            <person name="Liu X.-D."/>
            <person name="Liao X.-Y."/>
            <person name="Jiang Y.-T."/>
            <person name="Yu X."/>
            <person name="Hao Y."/>
            <person name="Huang J."/>
            <person name="Zhao X.-W."/>
            <person name="Ke S."/>
            <person name="Chen Y.-Y."/>
            <person name="Wu W.-L."/>
            <person name="Hsu J.-L."/>
            <person name="Lin Y.-F."/>
            <person name="Huang M.-D."/>
            <person name="Li C.-Y."/>
            <person name="Huang L."/>
            <person name="Wang Z.-W."/>
            <person name="Zhao X."/>
            <person name="Zhong W.-Y."/>
            <person name="Peng D.-H."/>
            <person name="Ahmad S."/>
            <person name="Lan S."/>
            <person name="Zhang J.-S."/>
            <person name="Tsai W.-C."/>
            <person name="Van De Peer Y."/>
            <person name="Liu Z.-J."/>
        </authorList>
    </citation>
    <scope>NUCLEOTIDE SEQUENCE</scope>
    <source>
        <strain evidence="9">SCP</strain>
        <tissue evidence="9">Leaves</tissue>
    </source>
</reference>
<protein>
    <recommendedName>
        <fullName evidence="11">Leishmanolysin-like peptidase</fullName>
    </recommendedName>
</protein>
<feature type="binding site" evidence="8">
    <location>
        <position position="333"/>
    </location>
    <ligand>
        <name>Zn(2+)</name>
        <dbReference type="ChEBI" id="CHEBI:29105"/>
        <note>catalytic</note>
    </ligand>
</feature>
<gene>
    <name evidence="9" type="ORF">QJS04_geneDACA006601</name>
</gene>
<dbReference type="FunFam" id="2.10.55.10:FF:000002">
    <property type="entry name" value="leishmanolysin-like peptidase isoform X2"/>
    <property type="match status" value="1"/>
</dbReference>
<evidence type="ECO:0000256" key="5">
    <source>
        <dbReference type="ARBA" id="ARBA00022833"/>
    </source>
</evidence>
<dbReference type="GO" id="GO:0016020">
    <property type="term" value="C:membrane"/>
    <property type="evidence" value="ECO:0007669"/>
    <property type="project" value="InterPro"/>
</dbReference>
<sequence length="769" mass="84804">MGTRASKGWWPSSAVVATVVAFEILDQRRRPGQKVYSVTPQVYREDDFVTIYHHKGRSLLGNSQGGFHKDQKQPIRIFLNYDAVGSAPDRDCQVVGGVVKLGEPPVSTIPGTPACNPYADPPVFGDCWYNCTLEDVSGDDKKERLRKALEQTADWFKRALAVERVKGNLRLSGYSACGQDGGVQLPNEYVEDGVVDADLVLLVTTRPTTGNTLAWAVACERDQWGRAIAGHVNVAPRHLTAEAETLLSATLIHEVVHVLGFDPHAFTHFRDEKKRRRNKVTVQAVDEKLGRTVTRVVLPRVVMHSRHHYGAFSENFVGLELEDGGGRGTSGSHWEKRLLMNEIMTGSVDTRSVVSKMTLALLEDSGWYEANYSMADRLDWGRYQGTEFVTSPCNLWKGAYHCNTTRLSGCTYNREAEGYCPIVNYGGDLPEWARYFPQANRGGQSSLADYCTYFVAYSDGSCTDINSARAPDTVLGEVRGSGSRCMSSSLVRTGFVRGSMTQGNGCYQHRCINNTLEVAVDGIWKVCPEAGGPVQFPGFNGELICPAYHELCSTAPVPLYAICDEQCSLHGGVCDNGVCEFRCSDYAGYTCQNSSTLLPILETCKVVLVGHAVGQHCTPSEPSTLQQLEAAVVKPNQDRLMPAGLQLFSLFNRQYCSKAAKKLACWIYTYHAEWELTEYLSYANFATMSLPMSKPTFYPVVFMYRYLYKDVTEMATTGFVFATLRVDLTTMRAGHPLTALIRPSSAVRERVTANAPAMVKIGQDGSGAS</sequence>
<evidence type="ECO:0000256" key="8">
    <source>
        <dbReference type="PIRSR" id="PIRSR601577-2"/>
    </source>
</evidence>
<evidence type="ECO:0000313" key="9">
    <source>
        <dbReference type="EMBL" id="KAK1268355.1"/>
    </source>
</evidence>
<keyword evidence="6 8" id="KW-0482">Metalloprotease</keyword>
<dbReference type="EMBL" id="JAUJYN010000006">
    <property type="protein sequence ID" value="KAK1268355.1"/>
    <property type="molecule type" value="Genomic_DNA"/>
</dbReference>
<evidence type="ECO:0000313" key="10">
    <source>
        <dbReference type="Proteomes" id="UP001179952"/>
    </source>
</evidence>
<evidence type="ECO:0000256" key="4">
    <source>
        <dbReference type="ARBA" id="ARBA00022801"/>
    </source>
</evidence>
<feature type="binding site" evidence="8">
    <location>
        <position position="253"/>
    </location>
    <ligand>
        <name>Zn(2+)</name>
        <dbReference type="ChEBI" id="CHEBI:29105"/>
        <note>catalytic</note>
    </ligand>
</feature>
<evidence type="ECO:0000256" key="6">
    <source>
        <dbReference type="ARBA" id="ARBA00023049"/>
    </source>
</evidence>
<dbReference type="GO" id="GO:0005737">
    <property type="term" value="C:cytoplasm"/>
    <property type="evidence" value="ECO:0007669"/>
    <property type="project" value="TreeGrafter"/>
</dbReference>
<evidence type="ECO:0008006" key="11">
    <source>
        <dbReference type="Google" id="ProtNLM"/>
    </source>
</evidence>
<comment type="similarity">
    <text evidence="1">Belongs to the peptidase M8 family.</text>
</comment>
<dbReference type="Gene3D" id="2.10.55.10">
    <property type="entry name" value="Leishmanolysin domain 3"/>
    <property type="match status" value="1"/>
</dbReference>
<dbReference type="FunFam" id="3.90.132.10:FF:000001">
    <property type="entry name" value="leishmanolysin-like peptidase isoform X2"/>
    <property type="match status" value="1"/>
</dbReference>
<evidence type="ECO:0000256" key="7">
    <source>
        <dbReference type="PIRSR" id="PIRSR601577-1"/>
    </source>
</evidence>
<dbReference type="PANTHER" id="PTHR10942">
    <property type="entry name" value="LEISHMANOLYSIN-LIKE PEPTIDASE"/>
    <property type="match status" value="1"/>
</dbReference>
<dbReference type="SUPFAM" id="SSF55486">
    <property type="entry name" value="Metalloproteases ('zincins'), catalytic domain"/>
    <property type="match status" value="1"/>
</dbReference>
<keyword evidence="4" id="KW-0378">Hydrolase</keyword>
<evidence type="ECO:0000256" key="2">
    <source>
        <dbReference type="ARBA" id="ARBA00022670"/>
    </source>
</evidence>
<dbReference type="FunFam" id="3.10.170.20:FF:000001">
    <property type="entry name" value="Peptidase M8, leishmanolysin"/>
    <property type="match status" value="1"/>
</dbReference>
<dbReference type="GO" id="GO:0004222">
    <property type="term" value="F:metalloendopeptidase activity"/>
    <property type="evidence" value="ECO:0007669"/>
    <property type="project" value="InterPro"/>
</dbReference>
<dbReference type="GO" id="GO:0046872">
    <property type="term" value="F:metal ion binding"/>
    <property type="evidence" value="ECO:0007669"/>
    <property type="project" value="UniProtKB-KW"/>
</dbReference>
<keyword evidence="10" id="KW-1185">Reference proteome</keyword>
<dbReference type="Gene3D" id="2.30.34.10">
    <property type="entry name" value="Leishmanolysin domain 4"/>
    <property type="match status" value="1"/>
</dbReference>
<proteinExistence type="inferred from homology"/>
<dbReference type="GO" id="GO:0007155">
    <property type="term" value="P:cell adhesion"/>
    <property type="evidence" value="ECO:0007669"/>
    <property type="project" value="InterPro"/>
</dbReference>
<accession>A0AAV9AW50</accession>
<dbReference type="InterPro" id="IPR001577">
    <property type="entry name" value="Peptidase_M8"/>
</dbReference>
<reference evidence="9" key="1">
    <citation type="journal article" date="2023" name="Nat. Commun.">
        <title>Diploid and tetraploid genomes of Acorus and the evolution of monocots.</title>
        <authorList>
            <person name="Ma L."/>
            <person name="Liu K.W."/>
            <person name="Li Z."/>
            <person name="Hsiao Y.Y."/>
            <person name="Qi Y."/>
            <person name="Fu T."/>
            <person name="Tang G.D."/>
            <person name="Zhang D."/>
            <person name="Sun W.H."/>
            <person name="Liu D.K."/>
            <person name="Li Y."/>
            <person name="Chen G.Z."/>
            <person name="Liu X.D."/>
            <person name="Liao X.Y."/>
            <person name="Jiang Y.T."/>
            <person name="Yu X."/>
            <person name="Hao Y."/>
            <person name="Huang J."/>
            <person name="Zhao X.W."/>
            <person name="Ke S."/>
            <person name="Chen Y.Y."/>
            <person name="Wu W.L."/>
            <person name="Hsu J.L."/>
            <person name="Lin Y.F."/>
            <person name="Huang M.D."/>
            <person name="Li C.Y."/>
            <person name="Huang L."/>
            <person name="Wang Z.W."/>
            <person name="Zhao X."/>
            <person name="Zhong W.Y."/>
            <person name="Peng D.H."/>
            <person name="Ahmad S."/>
            <person name="Lan S."/>
            <person name="Zhang J.S."/>
            <person name="Tsai W.C."/>
            <person name="Van de Peer Y."/>
            <person name="Liu Z.J."/>
        </authorList>
    </citation>
    <scope>NUCLEOTIDE SEQUENCE</scope>
    <source>
        <strain evidence="9">SCP</strain>
    </source>
</reference>
<evidence type="ECO:0000256" key="3">
    <source>
        <dbReference type="ARBA" id="ARBA00022723"/>
    </source>
</evidence>
<keyword evidence="5 8" id="KW-0862">Zinc</keyword>
<dbReference type="Pfam" id="PF01457">
    <property type="entry name" value="Peptidase_M8"/>
    <property type="match status" value="1"/>
</dbReference>
<organism evidence="9 10">
    <name type="scientific">Acorus gramineus</name>
    <name type="common">Dwarf sweet flag</name>
    <dbReference type="NCBI Taxonomy" id="55184"/>
    <lineage>
        <taxon>Eukaryota</taxon>
        <taxon>Viridiplantae</taxon>
        <taxon>Streptophyta</taxon>
        <taxon>Embryophyta</taxon>
        <taxon>Tracheophyta</taxon>
        <taxon>Spermatophyta</taxon>
        <taxon>Magnoliopsida</taxon>
        <taxon>Liliopsida</taxon>
        <taxon>Acoraceae</taxon>
        <taxon>Acorus</taxon>
    </lineage>
</organism>
<dbReference type="Gene3D" id="3.10.170.20">
    <property type="match status" value="1"/>
</dbReference>
<comment type="caution">
    <text evidence="9">The sequence shown here is derived from an EMBL/GenBank/DDBJ whole genome shotgun (WGS) entry which is preliminary data.</text>
</comment>
<dbReference type="PRINTS" id="PR00782">
    <property type="entry name" value="LSHMANOLYSIN"/>
</dbReference>
<dbReference type="AlphaFoldDB" id="A0AAV9AW50"/>
<name>A0AAV9AW50_ACOGR</name>
<dbReference type="FunFam" id="2.30.34.10:FF:000001">
    <property type="entry name" value="leishmanolysin-like isoform X2"/>
    <property type="match status" value="1"/>
</dbReference>
<dbReference type="PANTHER" id="PTHR10942:SF0">
    <property type="entry name" value="LEISHMANOLYSIN-LIKE PEPTIDASE"/>
    <property type="match status" value="1"/>
</dbReference>
<comment type="cofactor">
    <cofactor evidence="8">
        <name>Zn(2+)</name>
        <dbReference type="ChEBI" id="CHEBI:29105"/>
    </cofactor>
    <text evidence="8">Binds 1 zinc ion per subunit.</text>
</comment>
<dbReference type="Proteomes" id="UP001179952">
    <property type="component" value="Unassembled WGS sequence"/>
</dbReference>
<dbReference type="Gene3D" id="3.90.132.10">
    <property type="entry name" value="Leishmanolysin , domain 2"/>
    <property type="match status" value="1"/>
</dbReference>
<evidence type="ECO:0000256" key="1">
    <source>
        <dbReference type="ARBA" id="ARBA00005860"/>
    </source>
</evidence>
<feature type="binding site" evidence="8">
    <location>
        <position position="257"/>
    </location>
    <ligand>
        <name>Zn(2+)</name>
        <dbReference type="ChEBI" id="CHEBI:29105"/>
        <note>catalytic</note>
    </ligand>
</feature>
<keyword evidence="3 8" id="KW-0479">Metal-binding</keyword>
<dbReference type="GO" id="GO:0006508">
    <property type="term" value="P:proteolysis"/>
    <property type="evidence" value="ECO:0007669"/>
    <property type="project" value="UniProtKB-KW"/>
</dbReference>
<feature type="active site" evidence="7">
    <location>
        <position position="254"/>
    </location>
</feature>
<keyword evidence="2" id="KW-0645">Protease</keyword>